<dbReference type="KEGG" id="tio:INP52_08040"/>
<dbReference type="RefSeq" id="WP_194370703.1">
    <property type="nucleotide sequence ID" value="NZ_CP063767.1"/>
</dbReference>
<dbReference type="InterPro" id="IPR001509">
    <property type="entry name" value="Epimerase_deHydtase"/>
</dbReference>
<reference evidence="3 4" key="1">
    <citation type="submission" date="2020-10" db="EMBL/GenBank/DDBJ databases">
        <title>Olsenella immobilis sp.nov., isolated from the mud in a fermentation cellar used for the production of Chinese strong-flavoured liquor.</title>
        <authorList>
            <person name="Lu L."/>
        </authorList>
    </citation>
    <scope>NUCLEOTIDE SEQUENCE [LARGE SCALE GENOMIC DNA]</scope>
    <source>
        <strain evidence="3 4">LZLJ-2</strain>
    </source>
</reference>
<organism evidence="3 4">
    <name type="scientific">Thermophilibacter immobilis</name>
    <dbReference type="NCBI Taxonomy" id="2779519"/>
    <lineage>
        <taxon>Bacteria</taxon>
        <taxon>Bacillati</taxon>
        <taxon>Actinomycetota</taxon>
        <taxon>Coriobacteriia</taxon>
        <taxon>Coriobacteriales</taxon>
        <taxon>Atopobiaceae</taxon>
        <taxon>Thermophilibacter</taxon>
    </lineage>
</organism>
<dbReference type="InterPro" id="IPR036291">
    <property type="entry name" value="NAD(P)-bd_dom_sf"/>
</dbReference>
<accession>A0A7S7RUK0</accession>
<feature type="domain" description="NAD-dependent epimerase/dehydratase" evidence="2">
    <location>
        <begin position="27"/>
        <end position="272"/>
    </location>
</feature>
<dbReference type="Gene3D" id="3.40.50.720">
    <property type="entry name" value="NAD(P)-binding Rossmann-like Domain"/>
    <property type="match status" value="1"/>
</dbReference>
<evidence type="ECO:0000313" key="4">
    <source>
        <dbReference type="Proteomes" id="UP000593735"/>
    </source>
</evidence>
<dbReference type="SUPFAM" id="SSF51735">
    <property type="entry name" value="NAD(P)-binding Rossmann-fold domains"/>
    <property type="match status" value="1"/>
</dbReference>
<protein>
    <submittedName>
        <fullName evidence="3">NAD-dependent epimerase/dehydratase family protein</fullName>
    </submittedName>
</protein>
<proteinExistence type="inferred from homology"/>
<sequence length="350" mass="38114">MKISKMVKRDFVSLGRDLFEPFREASIVITGATGLIGSLVARYLLLANAAYDLNVSICVLVRDADKARNLLEAYDANGDVHCLVCDLQSGQIPEGIDSCDYIVHTAAITSSKIMVTKPVDTIVTSFEGTRALLELAHRTGARMVYLSSMEVYGNIDKRGKTSESDLGFIDIRSVRSGYPESKRLCECLCTSYAEQYGVGVAIARLAQTFGAGILPTENRVFAQFARSALAGENIVLKTRGLSEGNYVYAADAVAALLLLLAKGIAGEVYNVCNEASHTTIRGMAELVSQTLSQGKSKIVLELDEEGASGYAPDVRLFLSSEKLRNLGWVPTADLREAYRRLGEFLREQKN</sequence>
<dbReference type="Pfam" id="PF01370">
    <property type="entry name" value="Epimerase"/>
    <property type="match status" value="1"/>
</dbReference>
<dbReference type="AlphaFoldDB" id="A0A7S7RUK0"/>
<name>A0A7S7RUK0_9ACTN</name>
<dbReference type="EMBL" id="CP063767">
    <property type="protein sequence ID" value="QOY60349.1"/>
    <property type="molecule type" value="Genomic_DNA"/>
</dbReference>
<keyword evidence="4" id="KW-1185">Reference proteome</keyword>
<evidence type="ECO:0000313" key="3">
    <source>
        <dbReference type="EMBL" id="QOY60349.1"/>
    </source>
</evidence>
<comment type="similarity">
    <text evidence="1">Belongs to the NAD(P)-dependent epimerase/dehydratase family.</text>
</comment>
<dbReference type="PANTHER" id="PTHR43000">
    <property type="entry name" value="DTDP-D-GLUCOSE 4,6-DEHYDRATASE-RELATED"/>
    <property type="match status" value="1"/>
</dbReference>
<evidence type="ECO:0000256" key="1">
    <source>
        <dbReference type="ARBA" id="ARBA00007637"/>
    </source>
</evidence>
<gene>
    <name evidence="3" type="ORF">INP52_08040</name>
</gene>
<evidence type="ECO:0000259" key="2">
    <source>
        <dbReference type="Pfam" id="PF01370"/>
    </source>
</evidence>
<dbReference type="Proteomes" id="UP000593735">
    <property type="component" value="Chromosome"/>
</dbReference>